<dbReference type="Pfam" id="PF22453">
    <property type="entry name" value="TubZ-like_C"/>
    <property type="match status" value="1"/>
</dbReference>
<protein>
    <submittedName>
        <fullName evidence="5">Cell division GTPase</fullName>
    </submittedName>
</protein>
<dbReference type="Proteomes" id="UP000002892">
    <property type="component" value="Chromosome"/>
</dbReference>
<keyword evidence="2" id="KW-0342">GTP-binding</keyword>
<reference evidence="5 6" key="1">
    <citation type="journal article" date="2012" name="J. Bacteriol.">
        <title>Complete genome sequences of Desulfosporosinus orientis DSM765T, Desulfosporosinus youngiae DSM17734T, Desulfosporosinus meridiei DSM13257T, and Desulfosporosinus acidiphilus DSM22704T.</title>
        <authorList>
            <person name="Pester M."/>
            <person name="Brambilla E."/>
            <person name="Alazard D."/>
            <person name="Rattei T."/>
            <person name="Weinmaier T."/>
            <person name="Han J."/>
            <person name="Lucas S."/>
            <person name="Lapidus A."/>
            <person name="Cheng J.F."/>
            <person name="Goodwin L."/>
            <person name="Pitluck S."/>
            <person name="Peters L."/>
            <person name="Ovchinnikova G."/>
            <person name="Teshima H."/>
            <person name="Detter J.C."/>
            <person name="Han C.S."/>
            <person name="Tapia R."/>
            <person name="Land M.L."/>
            <person name="Hauser L."/>
            <person name="Kyrpides N.C."/>
            <person name="Ivanova N.N."/>
            <person name="Pagani I."/>
            <person name="Huntmann M."/>
            <person name="Wei C.L."/>
            <person name="Davenport K.W."/>
            <person name="Daligault H."/>
            <person name="Chain P.S."/>
            <person name="Chen A."/>
            <person name="Mavromatis K."/>
            <person name="Markowitz V."/>
            <person name="Szeto E."/>
            <person name="Mikhailova N."/>
            <person name="Pati A."/>
            <person name="Wagner M."/>
            <person name="Woyke T."/>
            <person name="Ollivier B."/>
            <person name="Klenk H.P."/>
            <person name="Spring S."/>
            <person name="Loy A."/>
        </authorList>
    </citation>
    <scope>NUCLEOTIDE SEQUENCE [LARGE SCALE GENOMIC DNA]</scope>
    <source>
        <strain evidence="6">DSM 22704 / JCM 16185 / SJ4</strain>
    </source>
</reference>
<dbReference type="HOGENOM" id="CLU_526507_0_0_9"/>
<evidence type="ECO:0000313" key="6">
    <source>
        <dbReference type="Proteomes" id="UP000002892"/>
    </source>
</evidence>
<dbReference type="Pfam" id="PF00091">
    <property type="entry name" value="Tubulin"/>
    <property type="match status" value="1"/>
</dbReference>
<dbReference type="EMBL" id="CP003639">
    <property type="protein sequence ID" value="AFM40478.1"/>
    <property type="molecule type" value="Genomic_DNA"/>
</dbReference>
<evidence type="ECO:0000256" key="3">
    <source>
        <dbReference type="SAM" id="MobiDB-lite"/>
    </source>
</evidence>
<keyword evidence="1" id="KW-0547">Nucleotide-binding</keyword>
<dbReference type="GO" id="GO:0032153">
    <property type="term" value="C:cell division site"/>
    <property type="evidence" value="ECO:0007669"/>
    <property type="project" value="TreeGrafter"/>
</dbReference>
<accession>I4D3V4</accession>
<dbReference type="RefSeq" id="WP_014826485.1">
    <property type="nucleotide sequence ID" value="NC_018068.1"/>
</dbReference>
<dbReference type="SUPFAM" id="SSF52490">
    <property type="entry name" value="Tubulin nucleotide-binding domain-like"/>
    <property type="match status" value="1"/>
</dbReference>
<sequence>MAIYTRPPFIRSILPGNSPIPFKVKPTENEYIEDAEVVIMENVQSNQETVFKEETTSIEEASLIPEKVTFDAIDNPNENEEDSITCEETAVEPSIAMNNLDQESFILNSTVSINFGIIGLGQAGGKIADSLAACRLPGKNQSTYQAIAVNTCLADLHALKNIPESQRVALPNYRLGAMRQPELGYAAINQPGVLDDLVLNRVPRVFENVDHVIVSAGIGGGTGTGGIQAVCEALAEKGYSVTAMITLPRNLDSVEEKQNANVFLGTLQELMYNGLISSVIVVDNNLLYNRYVNHAKDSGIDMDWKIVSNMEIVRIINEMNATTGLPSSTTFDGAELTKILTSGGCVTFGKARISLPDSALFETIALEISEILNSGYLAEYKNLSEARYAGVQLIMPPDLEFGPMMERTIIDELKKKMPTLLGTYVGHAQVKGQNEILVYTVVSGMGLPGRAQELSQLLQAEVEKINASDAKRTQFMPSEVTVMNPFLKGSRQRTAGNPFAKESPIGKANNPFGNKQP</sequence>
<dbReference type="SMART" id="SM00864">
    <property type="entry name" value="Tubulin"/>
    <property type="match status" value="1"/>
</dbReference>
<feature type="domain" description="Tubulin/FtsZ GTPase" evidence="4">
    <location>
        <begin position="114"/>
        <end position="333"/>
    </location>
</feature>
<dbReference type="InterPro" id="IPR036525">
    <property type="entry name" value="Tubulin/FtsZ_GTPase_sf"/>
</dbReference>
<dbReference type="PANTHER" id="PTHR30314:SF10">
    <property type="entry name" value="TUBULIN-LIKE PROTEIN CETZ"/>
    <property type="match status" value="1"/>
</dbReference>
<evidence type="ECO:0000256" key="2">
    <source>
        <dbReference type="ARBA" id="ARBA00023134"/>
    </source>
</evidence>
<dbReference type="OrthoDB" id="2462830at2"/>
<dbReference type="Gene3D" id="3.40.50.1440">
    <property type="entry name" value="Tubulin/FtsZ, GTPase domain"/>
    <property type="match status" value="1"/>
</dbReference>
<dbReference type="GO" id="GO:0005525">
    <property type="term" value="F:GTP binding"/>
    <property type="evidence" value="ECO:0007669"/>
    <property type="project" value="UniProtKB-KW"/>
</dbReference>
<dbReference type="STRING" id="646529.Desaci_1462"/>
<dbReference type="InterPro" id="IPR003008">
    <property type="entry name" value="Tubulin_FtsZ_GTPase"/>
</dbReference>
<dbReference type="AlphaFoldDB" id="I4D3V4"/>
<keyword evidence="6" id="KW-1185">Reference proteome</keyword>
<dbReference type="GO" id="GO:0003924">
    <property type="term" value="F:GTPase activity"/>
    <property type="evidence" value="ECO:0007669"/>
    <property type="project" value="InterPro"/>
</dbReference>
<evidence type="ECO:0000259" key="4">
    <source>
        <dbReference type="SMART" id="SM00864"/>
    </source>
</evidence>
<dbReference type="GO" id="GO:0005737">
    <property type="term" value="C:cytoplasm"/>
    <property type="evidence" value="ECO:0007669"/>
    <property type="project" value="TreeGrafter"/>
</dbReference>
<dbReference type="KEGG" id="dai:Desaci_1462"/>
<name>I4D3V4_DESAJ</name>
<proteinExistence type="predicted"/>
<evidence type="ECO:0000313" key="5">
    <source>
        <dbReference type="EMBL" id="AFM40478.1"/>
    </source>
</evidence>
<keyword evidence="5" id="KW-0132">Cell division</keyword>
<gene>
    <name evidence="5" type="ordered locus">Desaci_1462</name>
</gene>
<evidence type="ECO:0000256" key="1">
    <source>
        <dbReference type="ARBA" id="ARBA00022741"/>
    </source>
</evidence>
<dbReference type="InterPro" id="IPR054719">
    <property type="entry name" value="TubZ-like_C"/>
</dbReference>
<dbReference type="PANTHER" id="PTHR30314">
    <property type="entry name" value="CELL DIVISION PROTEIN FTSZ-RELATED"/>
    <property type="match status" value="1"/>
</dbReference>
<dbReference type="InterPro" id="IPR045061">
    <property type="entry name" value="FtsZ/CetZ"/>
</dbReference>
<feature type="region of interest" description="Disordered" evidence="3">
    <location>
        <begin position="489"/>
        <end position="517"/>
    </location>
</feature>
<dbReference type="GO" id="GO:0051301">
    <property type="term" value="P:cell division"/>
    <property type="evidence" value="ECO:0007669"/>
    <property type="project" value="UniProtKB-KW"/>
</dbReference>
<keyword evidence="5" id="KW-0131">Cell cycle</keyword>
<organism evidence="5 6">
    <name type="scientific">Desulfosporosinus acidiphilus (strain DSM 22704 / JCM 16185 / SJ4)</name>
    <dbReference type="NCBI Taxonomy" id="646529"/>
    <lineage>
        <taxon>Bacteria</taxon>
        <taxon>Bacillati</taxon>
        <taxon>Bacillota</taxon>
        <taxon>Clostridia</taxon>
        <taxon>Eubacteriales</taxon>
        <taxon>Desulfitobacteriaceae</taxon>
        <taxon>Desulfosporosinus</taxon>
    </lineage>
</organism>
<dbReference type="eggNOG" id="COG0206">
    <property type="taxonomic scope" value="Bacteria"/>
</dbReference>